<sequence length="638" mass="71455">MNKLVLPAALCLLSFHLHAQGINDNISKQHLAVRGSLTLKDWSLRGPVKSVKACTYSYDKNGQQAATVYCTESDYSSAGVLLRRSNYSNLEKNTDDSWYFYSNNRIDSITGFQKKVFLYDNNDHITEIVTYGYYEENKHQVVQREKLRYDQHGMVIQNTQTTYPEKEVTQTTFKYDKKGEIAEQHTVSADNDILFTNEFDTKGQLYKSKTVYKGAADNTLFTTLELNKQGDISAMTSTDKGRALLRTYQYEYDTPGNWLKQTQLEAGKVQLAIVRTITYYPQNNLNNGQALTSAAADMPAVAVPLMPAEVVTAFITALGQQQYNKAYNYCTGGRWGTAAQFSHKNMYGGITATKMLHMEPPPKVFGQTPVNITATVFVADTTNGSGTFVQQFQLQKKDDGWKIAGIKLISSTRPADNWSLKLPEQPDFTPALALQLAQPVYDTVSLEVKIGNEKDSIERTLDTLRFFKDDKTTYCIAVMANRGPEFGASSGWCDVLLFSKQNNSWQLQDAVLNAGGGGRFGYPGHFVKLVRTGDAQMGVVLHGGLTHMGESHVWADIIGFGDGKLKPLIHIPVSYEYEDGSGETSNRCYENKYRFEKNGKQLYDLILEQYDCKSRIPVKKVTVPYSNGYTLPAMTSFP</sequence>
<evidence type="ECO:0008006" key="4">
    <source>
        <dbReference type="Google" id="ProtNLM"/>
    </source>
</evidence>
<comment type="caution">
    <text evidence="2">The sequence shown here is derived from an EMBL/GenBank/DDBJ whole genome shotgun (WGS) entry which is preliminary data.</text>
</comment>
<proteinExistence type="predicted"/>
<organism evidence="2 3">
    <name type="scientific">Chitinophaga defluvii</name>
    <dbReference type="NCBI Taxonomy" id="3163343"/>
    <lineage>
        <taxon>Bacteria</taxon>
        <taxon>Pseudomonadati</taxon>
        <taxon>Bacteroidota</taxon>
        <taxon>Chitinophagia</taxon>
        <taxon>Chitinophagales</taxon>
        <taxon>Chitinophagaceae</taxon>
        <taxon>Chitinophaga</taxon>
    </lineage>
</organism>
<keyword evidence="1" id="KW-0732">Signal</keyword>
<accession>A0ABV2T4A6</accession>
<keyword evidence="3" id="KW-1185">Reference proteome</keyword>
<dbReference type="Gene3D" id="2.180.10.10">
    <property type="entry name" value="RHS repeat-associated core"/>
    <property type="match status" value="1"/>
</dbReference>
<dbReference type="Proteomes" id="UP001549749">
    <property type="component" value="Unassembled WGS sequence"/>
</dbReference>
<gene>
    <name evidence="2" type="ORF">ABR189_06275</name>
</gene>
<feature type="chain" id="PRO_5045964991" description="YD repeat-containing protein" evidence="1">
    <location>
        <begin position="20"/>
        <end position="638"/>
    </location>
</feature>
<protein>
    <recommendedName>
        <fullName evidence="4">YD repeat-containing protein</fullName>
    </recommendedName>
</protein>
<evidence type="ECO:0000313" key="2">
    <source>
        <dbReference type="EMBL" id="MET6996964.1"/>
    </source>
</evidence>
<dbReference type="EMBL" id="JBEXAC010000001">
    <property type="protein sequence ID" value="MET6996964.1"/>
    <property type="molecule type" value="Genomic_DNA"/>
</dbReference>
<name>A0ABV2T4A6_9BACT</name>
<reference evidence="2 3" key="1">
    <citation type="submission" date="2024-06" db="EMBL/GenBank/DDBJ databases">
        <title>Chitinophaga defluvii sp. nov., isolated from municipal sewage.</title>
        <authorList>
            <person name="Zhang L."/>
        </authorList>
    </citation>
    <scope>NUCLEOTIDE SEQUENCE [LARGE SCALE GENOMIC DNA]</scope>
    <source>
        <strain evidence="2 3">H8</strain>
    </source>
</reference>
<evidence type="ECO:0000313" key="3">
    <source>
        <dbReference type="Proteomes" id="UP001549749"/>
    </source>
</evidence>
<dbReference type="RefSeq" id="WP_354659605.1">
    <property type="nucleotide sequence ID" value="NZ_JBEXAC010000001.1"/>
</dbReference>
<feature type="signal peptide" evidence="1">
    <location>
        <begin position="1"/>
        <end position="19"/>
    </location>
</feature>
<evidence type="ECO:0000256" key="1">
    <source>
        <dbReference type="SAM" id="SignalP"/>
    </source>
</evidence>